<name>A0A238Z7C8_9BACT</name>
<accession>A0A238Z7C8</accession>
<comment type="similarity">
    <text evidence="8">Belongs to the P-Pant transferase superfamily. AcpS family.</text>
</comment>
<dbReference type="InterPro" id="IPR037143">
    <property type="entry name" value="4-PPantetheinyl_Trfase_dom_sf"/>
</dbReference>
<dbReference type="GO" id="GO:0005737">
    <property type="term" value="C:cytoplasm"/>
    <property type="evidence" value="ECO:0007669"/>
    <property type="project" value="UniProtKB-SubCell"/>
</dbReference>
<dbReference type="OrthoDB" id="517356at2"/>
<dbReference type="InterPro" id="IPR008278">
    <property type="entry name" value="4-PPantetheinyl_Trfase_dom"/>
</dbReference>
<comment type="subcellular location">
    <subcellularLocation>
        <location evidence="8">Cytoplasm</location>
    </subcellularLocation>
</comment>
<feature type="binding site" evidence="8">
    <location>
        <position position="8"/>
    </location>
    <ligand>
        <name>Mg(2+)</name>
        <dbReference type="ChEBI" id="CHEBI:18420"/>
    </ligand>
</feature>
<comment type="function">
    <text evidence="8">Transfers the 4'-phosphopantetheine moiety from coenzyme A to a Ser of acyl-carrier-protein.</text>
</comment>
<evidence type="ECO:0000256" key="7">
    <source>
        <dbReference type="ARBA" id="ARBA00023160"/>
    </source>
</evidence>
<evidence type="ECO:0000259" key="9">
    <source>
        <dbReference type="Pfam" id="PF01648"/>
    </source>
</evidence>
<evidence type="ECO:0000256" key="6">
    <source>
        <dbReference type="ARBA" id="ARBA00023098"/>
    </source>
</evidence>
<organism evidence="10 11">
    <name type="scientific">Humidesulfovibrio mexicanus</name>
    <dbReference type="NCBI Taxonomy" id="147047"/>
    <lineage>
        <taxon>Bacteria</taxon>
        <taxon>Pseudomonadati</taxon>
        <taxon>Thermodesulfobacteriota</taxon>
        <taxon>Desulfovibrionia</taxon>
        <taxon>Desulfovibrionales</taxon>
        <taxon>Desulfovibrionaceae</taxon>
        <taxon>Humidesulfovibrio</taxon>
    </lineage>
</organism>
<keyword evidence="2 8" id="KW-0808">Transferase</keyword>
<dbReference type="NCBIfam" id="TIGR00516">
    <property type="entry name" value="acpS"/>
    <property type="match status" value="1"/>
</dbReference>
<dbReference type="HAMAP" id="MF_00101">
    <property type="entry name" value="AcpS"/>
    <property type="match status" value="1"/>
</dbReference>
<dbReference type="EC" id="2.7.8.7" evidence="8"/>
<evidence type="ECO:0000256" key="4">
    <source>
        <dbReference type="ARBA" id="ARBA00022832"/>
    </source>
</evidence>
<dbReference type="Pfam" id="PF01648">
    <property type="entry name" value="ACPS"/>
    <property type="match status" value="1"/>
</dbReference>
<keyword evidence="11" id="KW-1185">Reference proteome</keyword>
<evidence type="ECO:0000256" key="1">
    <source>
        <dbReference type="ARBA" id="ARBA00022516"/>
    </source>
</evidence>
<reference evidence="10 11" key="1">
    <citation type="submission" date="2017-06" db="EMBL/GenBank/DDBJ databases">
        <authorList>
            <person name="Kim H.J."/>
            <person name="Triplett B.A."/>
        </authorList>
    </citation>
    <scope>NUCLEOTIDE SEQUENCE [LARGE SCALE GENOMIC DNA]</scope>
    <source>
        <strain evidence="10 11">DSM 13116</strain>
    </source>
</reference>
<feature type="binding site" evidence="8">
    <location>
        <position position="56"/>
    </location>
    <ligand>
        <name>Mg(2+)</name>
        <dbReference type="ChEBI" id="CHEBI:18420"/>
    </ligand>
</feature>
<dbReference type="Gene3D" id="3.90.470.20">
    <property type="entry name" value="4'-phosphopantetheinyl transferase domain"/>
    <property type="match status" value="1"/>
</dbReference>
<dbReference type="AlphaFoldDB" id="A0A238Z7C8"/>
<keyword evidence="3 8" id="KW-0479">Metal-binding</keyword>
<dbReference type="NCBIfam" id="TIGR00556">
    <property type="entry name" value="pantethn_trn"/>
    <property type="match status" value="1"/>
</dbReference>
<dbReference type="RefSeq" id="WP_089272918.1">
    <property type="nucleotide sequence ID" value="NZ_FZOC01000002.1"/>
</dbReference>
<evidence type="ECO:0000256" key="3">
    <source>
        <dbReference type="ARBA" id="ARBA00022723"/>
    </source>
</evidence>
<keyword evidence="6 8" id="KW-0443">Lipid metabolism</keyword>
<dbReference type="InterPro" id="IPR002582">
    <property type="entry name" value="ACPS"/>
</dbReference>
<dbReference type="EMBL" id="FZOC01000002">
    <property type="protein sequence ID" value="SNR79140.1"/>
    <property type="molecule type" value="Genomic_DNA"/>
</dbReference>
<keyword evidence="4 8" id="KW-0276">Fatty acid metabolism</keyword>
<comment type="catalytic activity">
    <reaction evidence="8">
        <text>apo-[ACP] + CoA = holo-[ACP] + adenosine 3',5'-bisphosphate + H(+)</text>
        <dbReference type="Rhea" id="RHEA:12068"/>
        <dbReference type="Rhea" id="RHEA-COMP:9685"/>
        <dbReference type="Rhea" id="RHEA-COMP:9690"/>
        <dbReference type="ChEBI" id="CHEBI:15378"/>
        <dbReference type="ChEBI" id="CHEBI:29999"/>
        <dbReference type="ChEBI" id="CHEBI:57287"/>
        <dbReference type="ChEBI" id="CHEBI:58343"/>
        <dbReference type="ChEBI" id="CHEBI:64479"/>
        <dbReference type="EC" id="2.7.8.7"/>
    </reaction>
</comment>
<gene>
    <name evidence="8" type="primary">acpS</name>
    <name evidence="10" type="ORF">SAMN04488503_1306</name>
</gene>
<dbReference type="SUPFAM" id="SSF56214">
    <property type="entry name" value="4'-phosphopantetheinyl transferase"/>
    <property type="match status" value="1"/>
</dbReference>
<keyword evidence="1 8" id="KW-0444">Lipid biosynthesis</keyword>
<dbReference type="InterPro" id="IPR004568">
    <property type="entry name" value="Ppantetheine-prot_Trfase_dom"/>
</dbReference>
<comment type="cofactor">
    <cofactor evidence="8">
        <name>Mg(2+)</name>
        <dbReference type="ChEBI" id="CHEBI:18420"/>
    </cofactor>
</comment>
<dbReference type="Proteomes" id="UP000198324">
    <property type="component" value="Unassembled WGS sequence"/>
</dbReference>
<sequence>MILGLGLDVAEVERIRNSLARFGARFVGRVLTAAEAEAMPKSNAEYYVAARFAAKEACAKALGTGFSRGVTLHSIGVAALPSGAPRLVLTGRARELALEMGVRAAHVSLTHERGIAAAVVILEGPDTTSGQPEI</sequence>
<evidence type="ECO:0000313" key="10">
    <source>
        <dbReference type="EMBL" id="SNR79140.1"/>
    </source>
</evidence>
<evidence type="ECO:0000256" key="5">
    <source>
        <dbReference type="ARBA" id="ARBA00022842"/>
    </source>
</evidence>
<dbReference type="GO" id="GO:0008897">
    <property type="term" value="F:holo-[acyl-carrier-protein] synthase activity"/>
    <property type="evidence" value="ECO:0007669"/>
    <property type="project" value="UniProtKB-UniRule"/>
</dbReference>
<evidence type="ECO:0000313" key="11">
    <source>
        <dbReference type="Proteomes" id="UP000198324"/>
    </source>
</evidence>
<keyword evidence="5 8" id="KW-0460">Magnesium</keyword>
<protein>
    <recommendedName>
        <fullName evidence="8">Holo-[acyl-carrier-protein] synthase</fullName>
        <shortName evidence="8">Holo-ACP synthase</shortName>
        <ecNumber evidence="8">2.7.8.7</ecNumber>
    </recommendedName>
    <alternativeName>
        <fullName evidence="8">4'-phosphopantetheinyl transferase AcpS</fullName>
    </alternativeName>
</protein>
<keyword evidence="7 8" id="KW-0275">Fatty acid biosynthesis</keyword>
<evidence type="ECO:0000256" key="2">
    <source>
        <dbReference type="ARBA" id="ARBA00022679"/>
    </source>
</evidence>
<keyword evidence="8" id="KW-0963">Cytoplasm</keyword>
<dbReference type="GO" id="GO:0006633">
    <property type="term" value="P:fatty acid biosynthetic process"/>
    <property type="evidence" value="ECO:0007669"/>
    <property type="project" value="UniProtKB-UniRule"/>
</dbReference>
<feature type="domain" description="4'-phosphopantetheinyl transferase" evidence="9">
    <location>
        <begin position="4"/>
        <end position="103"/>
    </location>
</feature>
<proteinExistence type="inferred from homology"/>
<evidence type="ECO:0000256" key="8">
    <source>
        <dbReference type="HAMAP-Rule" id="MF_00101"/>
    </source>
</evidence>
<dbReference type="GO" id="GO:0000287">
    <property type="term" value="F:magnesium ion binding"/>
    <property type="evidence" value="ECO:0007669"/>
    <property type="project" value="UniProtKB-UniRule"/>
</dbReference>